<comment type="caution">
    <text evidence="2">The sequence shown here is derived from an EMBL/GenBank/DDBJ whole genome shotgun (WGS) entry which is preliminary data.</text>
</comment>
<proteinExistence type="predicted"/>
<accession>A0A3L6PRZ4</accession>
<organism evidence="2 3">
    <name type="scientific">Panicum miliaceum</name>
    <name type="common">Proso millet</name>
    <name type="synonym">Broomcorn millet</name>
    <dbReference type="NCBI Taxonomy" id="4540"/>
    <lineage>
        <taxon>Eukaryota</taxon>
        <taxon>Viridiplantae</taxon>
        <taxon>Streptophyta</taxon>
        <taxon>Embryophyta</taxon>
        <taxon>Tracheophyta</taxon>
        <taxon>Spermatophyta</taxon>
        <taxon>Magnoliopsida</taxon>
        <taxon>Liliopsida</taxon>
        <taxon>Poales</taxon>
        <taxon>Poaceae</taxon>
        <taxon>PACMAD clade</taxon>
        <taxon>Panicoideae</taxon>
        <taxon>Panicodae</taxon>
        <taxon>Paniceae</taxon>
        <taxon>Panicinae</taxon>
        <taxon>Panicum</taxon>
        <taxon>Panicum sect. Panicum</taxon>
    </lineage>
</organism>
<evidence type="ECO:0000256" key="1">
    <source>
        <dbReference type="SAM" id="MobiDB-lite"/>
    </source>
</evidence>
<evidence type="ECO:0000313" key="3">
    <source>
        <dbReference type="Proteomes" id="UP000275267"/>
    </source>
</evidence>
<dbReference type="Proteomes" id="UP000275267">
    <property type="component" value="Unassembled WGS sequence"/>
</dbReference>
<gene>
    <name evidence="2" type="ORF">C2845_PM14G14950</name>
</gene>
<evidence type="ECO:0000313" key="2">
    <source>
        <dbReference type="EMBL" id="RLM61116.1"/>
    </source>
</evidence>
<dbReference type="AlphaFoldDB" id="A0A3L6PRZ4"/>
<feature type="region of interest" description="Disordered" evidence="1">
    <location>
        <begin position="39"/>
        <end position="67"/>
    </location>
</feature>
<sequence length="100" mass="11293">MIGEQDLPGMDEYLMRAVIRETMRLRTPAPLLLLHKSKQQAMHPDQRPGMRGPSAGTRRPGSRWRRSGLRVSSAAKASFHQYPFEKCAASLRLSSINHLP</sequence>
<name>A0A3L6PRZ4_PANMI</name>
<reference evidence="3" key="1">
    <citation type="journal article" date="2019" name="Nat. Commun.">
        <title>The genome of broomcorn millet.</title>
        <authorList>
            <person name="Zou C."/>
            <person name="Miki D."/>
            <person name="Li D."/>
            <person name="Tang Q."/>
            <person name="Xiao L."/>
            <person name="Rajput S."/>
            <person name="Deng P."/>
            <person name="Jia W."/>
            <person name="Huang R."/>
            <person name="Zhang M."/>
            <person name="Sun Y."/>
            <person name="Hu J."/>
            <person name="Fu X."/>
            <person name="Schnable P.S."/>
            <person name="Li F."/>
            <person name="Zhang H."/>
            <person name="Feng B."/>
            <person name="Zhu X."/>
            <person name="Liu R."/>
            <person name="Schnable J.C."/>
            <person name="Zhu J.-K."/>
            <person name="Zhang H."/>
        </authorList>
    </citation>
    <scope>NUCLEOTIDE SEQUENCE [LARGE SCALE GENOMIC DNA]</scope>
</reference>
<keyword evidence="3" id="KW-1185">Reference proteome</keyword>
<protein>
    <submittedName>
        <fullName evidence="2">Uncharacterized protein</fullName>
    </submittedName>
</protein>
<dbReference type="EMBL" id="PQIB02000016">
    <property type="protein sequence ID" value="RLM61116.1"/>
    <property type="molecule type" value="Genomic_DNA"/>
</dbReference>